<dbReference type="InterPro" id="IPR039315">
    <property type="entry name" value="CheW"/>
</dbReference>
<dbReference type="STRING" id="857087.Metme_2153"/>
<dbReference type="RefSeq" id="WP_013818802.1">
    <property type="nucleotide sequence ID" value="NC_015572.1"/>
</dbReference>
<dbReference type="Proteomes" id="UP000008888">
    <property type="component" value="Chromosome"/>
</dbReference>
<dbReference type="OrthoDB" id="9790406at2"/>
<dbReference type="Pfam" id="PF01584">
    <property type="entry name" value="CheW"/>
    <property type="match status" value="1"/>
</dbReference>
<reference evidence="5 6" key="1">
    <citation type="journal article" date="2011" name="J. Bacteriol.">
        <title>Complete Genome Sequence of the Aerobic Marine Methanotroph Methylomonas methanica MC09.</title>
        <authorList>
            <person name="Boden R."/>
            <person name="Cunliffe M."/>
            <person name="Scanlan J."/>
            <person name="Moussard H."/>
            <person name="Kits K.D."/>
            <person name="Klotz M.G."/>
            <person name="Jetten M.S."/>
            <person name="Vuilleumier S."/>
            <person name="Han J."/>
            <person name="Peters L."/>
            <person name="Mikhailova N."/>
            <person name="Teshima H."/>
            <person name="Tapia R."/>
            <person name="Kyrpides N."/>
            <person name="Ivanova N."/>
            <person name="Pagani I."/>
            <person name="Cheng J.F."/>
            <person name="Goodwin L."/>
            <person name="Han C."/>
            <person name="Hauser L."/>
            <person name="Land M.L."/>
            <person name="Lapidus A."/>
            <person name="Lucas S."/>
            <person name="Pitluck S."/>
            <person name="Woyke T."/>
            <person name="Stein L."/>
            <person name="Murrell J.C."/>
        </authorList>
    </citation>
    <scope>NUCLEOTIDE SEQUENCE [LARGE SCALE GENOMIC DNA]</scope>
    <source>
        <strain evidence="5 6">MC09</strain>
    </source>
</reference>
<dbReference type="AlphaFoldDB" id="G0A6T7"/>
<protein>
    <recommendedName>
        <fullName evidence="2">Chemotaxis protein CheW</fullName>
    </recommendedName>
</protein>
<dbReference type="HOGENOM" id="CLU_048995_1_1_6"/>
<dbReference type="SUPFAM" id="SSF50341">
    <property type="entry name" value="CheW-like"/>
    <property type="match status" value="1"/>
</dbReference>
<sequence length="179" mass="19887">MSQTGATKQVEQQEKKAQVENAQFLSFTLGKEEYGVDILRVQEIRSWEPVSRIPNVPAYEKGVVNLRGAIVPIIDLRERFDLGRSQYTPLTVVVVLQAIIGEKTRVMGVVVDAVSDVIDVEKNSIQSSPSFGARVSTEFINGLVSVNQRMVMLLDVDKLLKLDGLDTLGEINDDEIKKN</sequence>
<dbReference type="GO" id="GO:0006935">
    <property type="term" value="P:chemotaxis"/>
    <property type="evidence" value="ECO:0007669"/>
    <property type="project" value="InterPro"/>
</dbReference>
<evidence type="ECO:0000256" key="2">
    <source>
        <dbReference type="ARBA" id="ARBA00021483"/>
    </source>
</evidence>
<keyword evidence="3" id="KW-0963">Cytoplasm</keyword>
<comment type="subcellular location">
    <subcellularLocation>
        <location evidence="1">Cytoplasm</location>
    </subcellularLocation>
</comment>
<dbReference type="SMART" id="SM00260">
    <property type="entry name" value="CheW"/>
    <property type="match status" value="1"/>
</dbReference>
<feature type="domain" description="CheW-like" evidence="4">
    <location>
        <begin position="21"/>
        <end position="165"/>
    </location>
</feature>
<dbReference type="KEGG" id="mmt:Metme_2153"/>
<dbReference type="InterPro" id="IPR036061">
    <property type="entry name" value="CheW-like_dom_sf"/>
</dbReference>
<dbReference type="eggNOG" id="COG0835">
    <property type="taxonomic scope" value="Bacteria"/>
</dbReference>
<evidence type="ECO:0000313" key="6">
    <source>
        <dbReference type="Proteomes" id="UP000008888"/>
    </source>
</evidence>
<dbReference type="Gene3D" id="2.30.30.40">
    <property type="entry name" value="SH3 Domains"/>
    <property type="match status" value="1"/>
</dbReference>
<reference evidence="6" key="3">
    <citation type="submission" date="2011-05" db="EMBL/GenBank/DDBJ databases">
        <title>Complete sequence of Methylomonas methanica MC09.</title>
        <authorList>
            <consortium name="US DOE Joint Genome Institute"/>
            <person name="Lucas S."/>
            <person name="Han J."/>
            <person name="Lapidus A."/>
            <person name="Cheng J.-F."/>
            <person name="Goodwin L."/>
            <person name="Pitluck S."/>
            <person name="Peters L."/>
            <person name="Mikhailova N."/>
            <person name="Teshima H."/>
            <person name="Han C."/>
            <person name="Tapia R."/>
            <person name="Land M."/>
            <person name="Hauser L."/>
            <person name="Kyrpides N."/>
            <person name="Ivanova N."/>
            <person name="Pagani I."/>
            <person name="Stein L."/>
            <person name="Woyke T."/>
        </authorList>
    </citation>
    <scope>NUCLEOTIDE SEQUENCE [LARGE SCALE GENOMIC DNA]</scope>
    <source>
        <strain evidence="6">MC09</strain>
    </source>
</reference>
<dbReference type="GO" id="GO:0007165">
    <property type="term" value="P:signal transduction"/>
    <property type="evidence" value="ECO:0007669"/>
    <property type="project" value="InterPro"/>
</dbReference>
<dbReference type="EMBL" id="CP002738">
    <property type="protein sequence ID" value="AEG00558.1"/>
    <property type="molecule type" value="Genomic_DNA"/>
</dbReference>
<evidence type="ECO:0000256" key="1">
    <source>
        <dbReference type="ARBA" id="ARBA00004496"/>
    </source>
</evidence>
<keyword evidence="6" id="KW-1185">Reference proteome</keyword>
<gene>
    <name evidence="5" type="ordered locus">Metme_2153</name>
</gene>
<dbReference type="Gene3D" id="2.40.50.180">
    <property type="entry name" value="CheA-289, Domain 4"/>
    <property type="match status" value="1"/>
</dbReference>
<evidence type="ECO:0000313" key="5">
    <source>
        <dbReference type="EMBL" id="AEG00558.1"/>
    </source>
</evidence>
<dbReference type="GO" id="GO:0005829">
    <property type="term" value="C:cytosol"/>
    <property type="evidence" value="ECO:0007669"/>
    <property type="project" value="TreeGrafter"/>
</dbReference>
<accession>G0A6T7</accession>
<dbReference type="InterPro" id="IPR002545">
    <property type="entry name" value="CheW-lke_dom"/>
</dbReference>
<organism evidence="5 6">
    <name type="scientific">Methylomonas methanica (strain DSM 25384 / MC09)</name>
    <dbReference type="NCBI Taxonomy" id="857087"/>
    <lineage>
        <taxon>Bacteria</taxon>
        <taxon>Pseudomonadati</taxon>
        <taxon>Pseudomonadota</taxon>
        <taxon>Gammaproteobacteria</taxon>
        <taxon>Methylococcales</taxon>
        <taxon>Methylococcaceae</taxon>
        <taxon>Methylomonas</taxon>
    </lineage>
</organism>
<dbReference type="PROSITE" id="PS50851">
    <property type="entry name" value="CHEW"/>
    <property type="match status" value="1"/>
</dbReference>
<dbReference type="PANTHER" id="PTHR22617">
    <property type="entry name" value="CHEMOTAXIS SENSOR HISTIDINE KINASE-RELATED"/>
    <property type="match status" value="1"/>
</dbReference>
<evidence type="ECO:0000259" key="4">
    <source>
        <dbReference type="PROSITE" id="PS50851"/>
    </source>
</evidence>
<proteinExistence type="predicted"/>
<reference key="2">
    <citation type="submission" date="2011-05" db="EMBL/GenBank/DDBJ databases">
        <title>Complete genome sequence of the aerobic marine methanotroph Methylomonas methanica MC09.</title>
        <authorList>
            <person name="Boden R."/>
            <person name="Cunliffe M."/>
            <person name="Scanlan J."/>
            <person name="Moussard H."/>
            <person name="Kits K.D."/>
            <person name="Klotz M."/>
            <person name="Jetten M."/>
            <person name="Vuilleumier S."/>
            <person name="Han J."/>
            <person name="Peters L."/>
            <person name="Mikhailova N."/>
            <person name="Teshima H."/>
            <person name="Tapia R."/>
            <person name="Kyrpides N."/>
            <person name="Ivanova N."/>
            <person name="Pagani I."/>
            <person name="Cheng J.-F."/>
            <person name="Goodwin L."/>
            <person name="Han C."/>
            <person name="Hauser L."/>
            <person name="Land M."/>
            <person name="Lapidus A."/>
            <person name="Lucas S."/>
            <person name="Pitluck S."/>
            <person name="Woyke T."/>
            <person name="Stein L.Y."/>
            <person name="Murrell C."/>
        </authorList>
    </citation>
    <scope>NUCLEOTIDE SEQUENCE</scope>
    <source>
        <strain>MC09</strain>
    </source>
</reference>
<name>G0A6T7_METMM</name>
<evidence type="ECO:0000256" key="3">
    <source>
        <dbReference type="ARBA" id="ARBA00022490"/>
    </source>
</evidence>
<dbReference type="PANTHER" id="PTHR22617:SF45">
    <property type="entry name" value="CHEMOTAXIS PROTEIN CHEW"/>
    <property type="match status" value="1"/>
</dbReference>